<organism evidence="2 3">
    <name type="scientific">Saccharococcus thermophilus</name>
    <dbReference type="NCBI Taxonomy" id="29396"/>
    <lineage>
        <taxon>Bacteria</taxon>
        <taxon>Bacillati</taxon>
        <taxon>Bacillota</taxon>
        <taxon>Bacilli</taxon>
        <taxon>Bacillales</taxon>
        <taxon>Anoxybacillaceae</taxon>
        <taxon>Saccharococcus</taxon>
    </lineage>
</organism>
<evidence type="ECO:0000313" key="2">
    <source>
        <dbReference type="EMBL" id="NIK14722.1"/>
    </source>
</evidence>
<protein>
    <submittedName>
        <fullName evidence="2">Multisubunit Na+/H+ antiporter MnhC subunit</fullName>
    </submittedName>
</protein>
<keyword evidence="3" id="KW-1185">Reference proteome</keyword>
<proteinExistence type="predicted"/>
<evidence type="ECO:0000256" key="1">
    <source>
        <dbReference type="SAM" id="Phobius"/>
    </source>
</evidence>
<dbReference type="SUPFAM" id="SSF103473">
    <property type="entry name" value="MFS general substrate transporter"/>
    <property type="match status" value="1"/>
</dbReference>
<dbReference type="RefSeq" id="WP_243846003.1">
    <property type="nucleotide sequence ID" value="NZ_JAASRS010000001.1"/>
</dbReference>
<dbReference type="AlphaFoldDB" id="A0A846MDS7"/>
<feature type="transmembrane region" description="Helical" evidence="1">
    <location>
        <begin position="12"/>
        <end position="35"/>
    </location>
</feature>
<evidence type="ECO:0000313" key="3">
    <source>
        <dbReference type="Proteomes" id="UP000532769"/>
    </source>
</evidence>
<gene>
    <name evidence="2" type="ORF">BDD39_001232</name>
</gene>
<feature type="transmembrane region" description="Helical" evidence="1">
    <location>
        <begin position="42"/>
        <end position="65"/>
    </location>
</feature>
<comment type="caution">
    <text evidence="2">The sequence shown here is derived from an EMBL/GenBank/DDBJ whole genome shotgun (WGS) entry which is preliminary data.</text>
</comment>
<accession>A0A846MDS7</accession>
<dbReference type="EMBL" id="JAASRS010000001">
    <property type="protein sequence ID" value="NIK14722.1"/>
    <property type="molecule type" value="Genomic_DNA"/>
</dbReference>
<dbReference type="Proteomes" id="UP000532769">
    <property type="component" value="Unassembled WGS sequence"/>
</dbReference>
<sequence>MKETPSDLQGLVFGLLATISNTLIGIFMLGAGILLEAVNNRMLGLIGGMGFILTGLFLFVVYSSIKEKELPTLRE</sequence>
<keyword evidence="1" id="KW-0812">Transmembrane</keyword>
<name>A0A846MDS7_9BACL</name>
<keyword evidence="1" id="KW-1133">Transmembrane helix</keyword>
<keyword evidence="1" id="KW-0472">Membrane</keyword>
<dbReference type="InterPro" id="IPR036259">
    <property type="entry name" value="MFS_trans_sf"/>
</dbReference>
<reference evidence="2 3" key="1">
    <citation type="submission" date="2020-03" db="EMBL/GenBank/DDBJ databases">
        <title>Genomic Encyclopedia of Archaeal and Bacterial Type Strains, Phase II (KMG-II): from individual species to whole genera.</title>
        <authorList>
            <person name="Goeker M."/>
        </authorList>
    </citation>
    <scope>NUCLEOTIDE SEQUENCE [LARGE SCALE GENOMIC DNA]</scope>
    <source>
        <strain evidence="2 3">DSM 4749</strain>
    </source>
</reference>